<organism evidence="2 3">
    <name type="scientific">Legionella lytica</name>
    <dbReference type="NCBI Taxonomy" id="96232"/>
    <lineage>
        <taxon>Bacteria</taxon>
        <taxon>Pseudomonadati</taxon>
        <taxon>Pseudomonadota</taxon>
        <taxon>Gammaproteobacteria</taxon>
        <taxon>Legionellales</taxon>
        <taxon>Legionellaceae</taxon>
        <taxon>Legionella</taxon>
    </lineage>
</organism>
<evidence type="ECO:0008006" key="4">
    <source>
        <dbReference type="Google" id="ProtNLM"/>
    </source>
</evidence>
<dbReference type="RefSeq" id="WP_252579179.1">
    <property type="nucleotide sequence ID" value="NZ_CP071527.1"/>
</dbReference>
<sequence length="529" mass="61045">MIEIFITLAALLLAFFALINPTIQFRLNMSWLNMRRFYWILAFLGLIAILYLPCKYFLFNNAAILKSTANHYNLLTSEVNYNLFIDLTLWLWSFALIGLCLFLLSKIITPVKFNRRNSKSFFEQSNLIISSGVREAIGNLTVEVAPSIPKIFDLAASRPSKAQSYAYELLELFSDELFCNHIIHHNPIALTIIFEKVTKVDENLYPIGTNLVNKLIALMITKPESQLNREEQYGGGIGRFAVFKELVFGNVNFIKSQYRPLSAPFLNKESSFNSKGVNKYFEIIKFTIERYLSGYDDNPDVFFSALDVITEVITTNINHLINISDEDNSLSDAYCTIKACGFGMNRLISMLATSKIKMPIAPQISVKNYSYFKNDKTIYDAIAIGIFNVMEQLSRQENYFENIRLLIVNIYKLSLGKKSYFLKVLRPRLNLLLCEKIEHNLIDASYPPISAALIYSLSLCEPNKAKLKIHKKLLLELKKNYIQLYSSKREIALDMIPKDTTINVKTRKLIRRDYMRWTWHKTEDILILD</sequence>
<keyword evidence="1" id="KW-1133">Transmembrane helix</keyword>
<keyword evidence="3" id="KW-1185">Reference proteome</keyword>
<evidence type="ECO:0000256" key="1">
    <source>
        <dbReference type="SAM" id="Phobius"/>
    </source>
</evidence>
<proteinExistence type="predicted"/>
<protein>
    <recommendedName>
        <fullName evidence="4">Transmembrane protein</fullName>
    </recommendedName>
</protein>
<feature type="transmembrane region" description="Helical" evidence="1">
    <location>
        <begin position="37"/>
        <end position="58"/>
    </location>
</feature>
<gene>
    <name evidence="2" type="ORF">J2N86_09655</name>
</gene>
<evidence type="ECO:0000313" key="3">
    <source>
        <dbReference type="Proteomes" id="UP001057474"/>
    </source>
</evidence>
<accession>A0ABY4Y690</accession>
<name>A0ABY4Y690_9GAMM</name>
<evidence type="ECO:0000313" key="2">
    <source>
        <dbReference type="EMBL" id="USQ12966.1"/>
    </source>
</evidence>
<reference evidence="2" key="1">
    <citation type="submission" date="2021-03" db="EMBL/GenBank/DDBJ databases">
        <title>Legionella lytica PCM 2298.</title>
        <authorList>
            <person name="Koper P."/>
        </authorList>
    </citation>
    <scope>NUCLEOTIDE SEQUENCE</scope>
    <source>
        <strain evidence="2">PCM 2298</strain>
    </source>
</reference>
<keyword evidence="1" id="KW-0472">Membrane</keyword>
<feature type="transmembrane region" description="Helical" evidence="1">
    <location>
        <begin position="79"/>
        <end position="104"/>
    </location>
</feature>
<dbReference type="EMBL" id="CP071527">
    <property type="protein sequence ID" value="USQ12966.1"/>
    <property type="molecule type" value="Genomic_DNA"/>
</dbReference>
<dbReference type="Proteomes" id="UP001057474">
    <property type="component" value="Chromosome"/>
</dbReference>
<keyword evidence="1" id="KW-0812">Transmembrane</keyword>